<evidence type="ECO:0000313" key="5">
    <source>
        <dbReference type="Proteomes" id="UP001153076"/>
    </source>
</evidence>
<dbReference type="InterPro" id="IPR024822">
    <property type="entry name" value="Coilin"/>
</dbReference>
<dbReference type="PANTHER" id="PTHR15197">
    <property type="entry name" value="COILIN P80"/>
    <property type="match status" value="1"/>
</dbReference>
<feature type="region of interest" description="Disordered" evidence="1">
    <location>
        <begin position="165"/>
        <end position="220"/>
    </location>
</feature>
<feature type="compositionally biased region" description="Polar residues" evidence="1">
    <location>
        <begin position="631"/>
        <end position="642"/>
    </location>
</feature>
<dbReference type="InterPro" id="IPR056398">
    <property type="entry name" value="Tudor_Coilin"/>
</dbReference>
<feature type="region of interest" description="Disordered" evidence="1">
    <location>
        <begin position="366"/>
        <end position="386"/>
    </location>
</feature>
<proteinExistence type="predicted"/>
<organism evidence="4 5">
    <name type="scientific">Carnegiea gigantea</name>
    <dbReference type="NCBI Taxonomy" id="171969"/>
    <lineage>
        <taxon>Eukaryota</taxon>
        <taxon>Viridiplantae</taxon>
        <taxon>Streptophyta</taxon>
        <taxon>Embryophyta</taxon>
        <taxon>Tracheophyta</taxon>
        <taxon>Spermatophyta</taxon>
        <taxon>Magnoliopsida</taxon>
        <taxon>eudicotyledons</taxon>
        <taxon>Gunneridae</taxon>
        <taxon>Pentapetalae</taxon>
        <taxon>Caryophyllales</taxon>
        <taxon>Cactineae</taxon>
        <taxon>Cactaceae</taxon>
        <taxon>Cactoideae</taxon>
        <taxon>Echinocereeae</taxon>
        <taxon>Carnegiea</taxon>
    </lineage>
</organism>
<dbReference type="AlphaFoldDB" id="A0A9Q1K734"/>
<feature type="compositionally biased region" description="Polar residues" evidence="1">
    <location>
        <begin position="372"/>
        <end position="381"/>
    </location>
</feature>
<feature type="region of interest" description="Disordered" evidence="1">
    <location>
        <begin position="623"/>
        <end position="644"/>
    </location>
</feature>
<feature type="region of interest" description="Disordered" evidence="1">
    <location>
        <begin position="550"/>
        <end position="601"/>
    </location>
</feature>
<dbReference type="PANTHER" id="PTHR15197:SF0">
    <property type="entry name" value="COILIN"/>
    <property type="match status" value="1"/>
</dbReference>
<dbReference type="Pfam" id="PF15862">
    <property type="entry name" value="Coilin_N"/>
    <property type="match status" value="1"/>
</dbReference>
<name>A0A9Q1K734_9CARY</name>
<dbReference type="GO" id="GO:0000387">
    <property type="term" value="P:spliceosomal snRNP assembly"/>
    <property type="evidence" value="ECO:0007669"/>
    <property type="project" value="TreeGrafter"/>
</dbReference>
<accession>A0A9Q1K734</accession>
<feature type="compositionally biased region" description="Basic and acidic residues" evidence="1">
    <location>
        <begin position="196"/>
        <end position="220"/>
    </location>
</feature>
<dbReference type="GO" id="GO:0030620">
    <property type="term" value="F:U2 snRNA binding"/>
    <property type="evidence" value="ECO:0007669"/>
    <property type="project" value="TreeGrafter"/>
</dbReference>
<evidence type="ECO:0000259" key="2">
    <source>
        <dbReference type="Pfam" id="PF15862"/>
    </source>
</evidence>
<dbReference type="OrthoDB" id="74813at2759"/>
<comment type="caution">
    <text evidence="4">The sequence shown here is derived from an EMBL/GenBank/DDBJ whole genome shotgun (WGS) entry which is preliminary data.</text>
</comment>
<dbReference type="Proteomes" id="UP001153076">
    <property type="component" value="Unassembled WGS sequence"/>
</dbReference>
<protein>
    <recommendedName>
        <fullName evidence="6">Coilin</fullName>
    </recommendedName>
</protein>
<reference evidence="4" key="1">
    <citation type="submission" date="2022-04" db="EMBL/GenBank/DDBJ databases">
        <title>Carnegiea gigantea Genome sequencing and assembly v2.</title>
        <authorList>
            <person name="Copetti D."/>
            <person name="Sanderson M.J."/>
            <person name="Burquez A."/>
            <person name="Wojciechowski M.F."/>
        </authorList>
    </citation>
    <scope>NUCLEOTIDE SEQUENCE</scope>
    <source>
        <strain evidence="4">SGP5-SGP5p</strain>
        <tissue evidence="4">Aerial part</tissue>
    </source>
</reference>
<feature type="domain" description="Coilin N-terminal" evidence="2">
    <location>
        <begin position="6"/>
        <end position="100"/>
    </location>
</feature>
<evidence type="ECO:0000256" key="1">
    <source>
        <dbReference type="SAM" id="MobiDB-lite"/>
    </source>
</evidence>
<dbReference type="Pfam" id="PF23086">
    <property type="entry name" value="Tudor_Coilin"/>
    <property type="match status" value="1"/>
</dbReference>
<feature type="compositionally biased region" description="Low complexity" evidence="1">
    <location>
        <begin position="554"/>
        <end position="570"/>
    </location>
</feature>
<dbReference type="GO" id="GO:0030619">
    <property type="term" value="F:U1 snRNA binding"/>
    <property type="evidence" value="ECO:0007669"/>
    <property type="project" value="TreeGrafter"/>
</dbReference>
<evidence type="ECO:0000259" key="3">
    <source>
        <dbReference type="Pfam" id="PF23086"/>
    </source>
</evidence>
<gene>
    <name evidence="4" type="ORF">Cgig2_024640</name>
</gene>
<dbReference type="EMBL" id="JAKOGI010000250">
    <property type="protein sequence ID" value="KAJ8438551.1"/>
    <property type="molecule type" value="Genomic_DNA"/>
</dbReference>
<keyword evidence="5" id="KW-1185">Reference proteome</keyword>
<evidence type="ECO:0008006" key="6">
    <source>
        <dbReference type="Google" id="ProtNLM"/>
    </source>
</evidence>
<sequence length="660" mass="73484">MVAATLRLRLMFDDGRILSKSQKKDGLKRSWLLLKPHHQTISDVVSYLLHHFDLYDACPNGIIFSMDGFILPPFESTAILKDGDLIRVKKKETGSRVLHKAIEGAKTYIDDVIVDKEPLPCGMELLVNEEYDKENGCCESETDVDEGDAGQTILPVHNPCSGALAARKRKAPNRNDNPKTKRQCQRTPGTVHKKHDHCEPIRTPKEKRKLENGSKQDPACEPKVPVNCTKNLEPTSNSNECIEPDANRERPRAACWAPDGAKKVSRSTRRKSLQRKWKREHKDKIDKCEKQLHVKDLNVDPSSKKAVSISITGHQQADEDSDAEVNGALHIQEANVLNGSSTQKSVEEGDKLNKSGWYVHSTEKGVWKGHSSGKNGSSVQKNKVRKETSQWNGITTKRKGQKWGTEKQPAFSWKESRAYKVHSSGSWATRRQLPGVDFEKLVPLIDLPKAGDIVAYRLLELSSSSWCPQLSSFRIGKISWFEPESNRIMLVPDPEYPLGIERKEDGHDGASGLPPESSIVFLIKHWILCSFQIDFPSLVDVRIVKRGDLNQSEGTGAPAANATPAPSGTNKRVNETQGGSKNVPADVCNGELHTQTPGNVKKDVWEEISEALSAKKAQLTQEDSWNKKKVSSSNRSWTQRTLRGSALSPTMAMLRAKNGT</sequence>
<dbReference type="GO" id="GO:0015030">
    <property type="term" value="C:Cajal body"/>
    <property type="evidence" value="ECO:0007669"/>
    <property type="project" value="TreeGrafter"/>
</dbReference>
<evidence type="ECO:0000313" key="4">
    <source>
        <dbReference type="EMBL" id="KAJ8438551.1"/>
    </source>
</evidence>
<feature type="domain" description="Coilin tudor" evidence="3">
    <location>
        <begin position="436"/>
        <end position="546"/>
    </location>
</feature>
<dbReference type="InterPro" id="IPR031722">
    <property type="entry name" value="Coilin_N"/>
</dbReference>